<dbReference type="PANTHER" id="PTHR21310:SF15">
    <property type="entry name" value="AMINOGLYCOSIDE PHOSPHOTRANSFERASE DOMAIN-CONTAINING PROTEIN"/>
    <property type="match status" value="1"/>
</dbReference>
<dbReference type="InterPro" id="IPR051678">
    <property type="entry name" value="AGP_Transferase"/>
</dbReference>
<reference evidence="3" key="1">
    <citation type="journal article" date="2014" name="Genome Announc.">
        <title>Genome sequence and annotation of Acremonium chrysogenum, producer of the beta-lactam antibiotic cephalosporin C.</title>
        <authorList>
            <person name="Terfehr D."/>
            <person name="Dahlmann T.A."/>
            <person name="Specht T."/>
            <person name="Zadra I."/>
            <person name="Kuernsteiner H."/>
            <person name="Kueck U."/>
        </authorList>
    </citation>
    <scope>NUCLEOTIDE SEQUENCE [LARGE SCALE GENOMIC DNA]</scope>
    <source>
        <strain evidence="3">ATCC 11550 / CBS 779.69 / DSM 880 / IAM 14645 / JCM 23072 / IMI 49137</strain>
    </source>
</reference>
<comment type="caution">
    <text evidence="2">The sequence shown here is derived from an EMBL/GenBank/DDBJ whole genome shotgun (WGS) entry which is preliminary data.</text>
</comment>
<dbReference type="InterPro" id="IPR011009">
    <property type="entry name" value="Kinase-like_dom_sf"/>
</dbReference>
<dbReference type="STRING" id="857340.A0A086T9H5"/>
<proteinExistence type="predicted"/>
<dbReference type="HOGENOM" id="CLU_043196_1_1_1"/>
<dbReference type="InterPro" id="IPR002575">
    <property type="entry name" value="Aminoglycoside_PTrfase"/>
</dbReference>
<sequence>MREVFKNPKFKLDSLLALAERLRGRPCKCDTSQSPKSGCMNWVIFVTFDDGVDWVFRSPDIAMSHMMSEESACKMLVSEAATLKYLRAHTSVPVPEVYSYSGSKDNDIGIPYILQSKVVGRALADYAWTGISLQPSGYKSPWQLLPMSDEDRHKIMSQLGDIMGRLSEIRFENIGSLFEDDHGGYFIGECLSPSFIWQWRDSLEELDRGPFSEECQYLNSLVHALSCHAKELIMAPHSFFAPIPESFDYPTRDGYIAAGRRWRDFLAVGSKPEGSKNRLDFCIAAQFLGDMIPRLTSTADGSFTLSHPDLHLGNIFVDGDFNITGIIDWGSTTSGPITELLATPTLGSSLPPTESQVVAFRSSFELRAMKISPGDWEKADGIRHFSRLVRLLSKQDYVYFKNLYETVWKFQEDGLPDPVNYGRLFHERAQQESNKKLLTELREDDDLEEEIREREKATFRYAEENGSDSLAVARKLTLMAEMNPGFVADGRLWRWIEDAVGRPEY</sequence>
<evidence type="ECO:0000259" key="1">
    <source>
        <dbReference type="Pfam" id="PF01636"/>
    </source>
</evidence>
<dbReference type="Pfam" id="PF01636">
    <property type="entry name" value="APH"/>
    <property type="match status" value="1"/>
</dbReference>
<organism evidence="2 3">
    <name type="scientific">Hapsidospora chrysogenum (strain ATCC 11550 / CBS 779.69 / DSM 880 / IAM 14645 / JCM 23072 / IMI 49137)</name>
    <name type="common">Acremonium chrysogenum</name>
    <dbReference type="NCBI Taxonomy" id="857340"/>
    <lineage>
        <taxon>Eukaryota</taxon>
        <taxon>Fungi</taxon>
        <taxon>Dikarya</taxon>
        <taxon>Ascomycota</taxon>
        <taxon>Pezizomycotina</taxon>
        <taxon>Sordariomycetes</taxon>
        <taxon>Hypocreomycetidae</taxon>
        <taxon>Hypocreales</taxon>
        <taxon>Bionectriaceae</taxon>
        <taxon>Hapsidospora</taxon>
    </lineage>
</organism>
<dbReference type="Proteomes" id="UP000029964">
    <property type="component" value="Unassembled WGS sequence"/>
</dbReference>
<dbReference type="Gene3D" id="3.90.1200.10">
    <property type="match status" value="1"/>
</dbReference>
<accession>A0A086T9H5</accession>
<evidence type="ECO:0000313" key="3">
    <source>
        <dbReference type="Proteomes" id="UP000029964"/>
    </source>
</evidence>
<evidence type="ECO:0000313" key="2">
    <source>
        <dbReference type="EMBL" id="KFH46007.1"/>
    </source>
</evidence>
<gene>
    <name evidence="2" type="ORF">ACRE_032040</name>
</gene>
<name>A0A086T9H5_HAPC1</name>
<dbReference type="PANTHER" id="PTHR21310">
    <property type="entry name" value="AMINOGLYCOSIDE PHOSPHOTRANSFERASE-RELATED-RELATED"/>
    <property type="match status" value="1"/>
</dbReference>
<feature type="domain" description="Aminoglycoside phosphotransferase" evidence="1">
    <location>
        <begin position="38"/>
        <end position="338"/>
    </location>
</feature>
<protein>
    <submittedName>
        <fullName evidence="2">Altered inheritance of mitochondria protein-like protein</fullName>
    </submittedName>
</protein>
<dbReference type="EMBL" id="JPKY01000024">
    <property type="protein sequence ID" value="KFH46007.1"/>
    <property type="molecule type" value="Genomic_DNA"/>
</dbReference>
<dbReference type="OrthoDB" id="3645574at2759"/>
<keyword evidence="3" id="KW-1185">Reference proteome</keyword>
<dbReference type="SUPFAM" id="SSF56112">
    <property type="entry name" value="Protein kinase-like (PK-like)"/>
    <property type="match status" value="1"/>
</dbReference>
<dbReference type="AlphaFoldDB" id="A0A086T9H5"/>